<dbReference type="InterPro" id="IPR013249">
    <property type="entry name" value="RNA_pol_sigma70_r4_t2"/>
</dbReference>
<evidence type="ECO:0000259" key="5">
    <source>
        <dbReference type="Pfam" id="PF04542"/>
    </source>
</evidence>
<accession>A0A9D9HPU3</accession>
<keyword evidence="3" id="KW-0731">Sigma factor</keyword>
<dbReference type="InterPro" id="IPR039425">
    <property type="entry name" value="RNA_pol_sigma-70-like"/>
</dbReference>
<evidence type="ECO:0000256" key="4">
    <source>
        <dbReference type="ARBA" id="ARBA00023163"/>
    </source>
</evidence>
<feature type="domain" description="RNA polymerase sigma factor 70 region 4 type 2" evidence="6">
    <location>
        <begin position="99"/>
        <end position="146"/>
    </location>
</feature>
<gene>
    <name evidence="7" type="ORF">IAA81_07295</name>
</gene>
<protein>
    <submittedName>
        <fullName evidence="7">Sigma-70 family RNA polymerase sigma factor</fullName>
    </submittedName>
</protein>
<dbReference type="InterPro" id="IPR036388">
    <property type="entry name" value="WH-like_DNA-bd_sf"/>
</dbReference>
<evidence type="ECO:0000313" key="7">
    <source>
        <dbReference type="EMBL" id="MBO8458017.1"/>
    </source>
</evidence>
<dbReference type="CDD" id="cd06171">
    <property type="entry name" value="Sigma70_r4"/>
    <property type="match status" value="1"/>
</dbReference>
<reference evidence="7" key="1">
    <citation type="submission" date="2020-10" db="EMBL/GenBank/DDBJ databases">
        <authorList>
            <person name="Gilroy R."/>
        </authorList>
    </citation>
    <scope>NUCLEOTIDE SEQUENCE</scope>
    <source>
        <strain evidence="7">10532</strain>
    </source>
</reference>
<dbReference type="InterPro" id="IPR007627">
    <property type="entry name" value="RNA_pol_sigma70_r2"/>
</dbReference>
<feature type="domain" description="RNA polymerase sigma-70 region 2" evidence="5">
    <location>
        <begin position="14"/>
        <end position="73"/>
    </location>
</feature>
<dbReference type="AlphaFoldDB" id="A0A9D9HPU3"/>
<dbReference type="SUPFAM" id="SSF88946">
    <property type="entry name" value="Sigma2 domain of RNA polymerase sigma factors"/>
    <property type="match status" value="1"/>
</dbReference>
<dbReference type="GO" id="GO:0016987">
    <property type="term" value="F:sigma factor activity"/>
    <property type="evidence" value="ECO:0007669"/>
    <property type="project" value="UniProtKB-KW"/>
</dbReference>
<evidence type="ECO:0000256" key="1">
    <source>
        <dbReference type="ARBA" id="ARBA00010641"/>
    </source>
</evidence>
<dbReference type="Pfam" id="PF08281">
    <property type="entry name" value="Sigma70_r4_2"/>
    <property type="match status" value="1"/>
</dbReference>
<dbReference type="PANTHER" id="PTHR43133:SF60">
    <property type="entry name" value="RNA POLYMERASE SIGMA FACTOR SIGV"/>
    <property type="match status" value="1"/>
</dbReference>
<dbReference type="Proteomes" id="UP000823638">
    <property type="component" value="Unassembled WGS sequence"/>
</dbReference>
<evidence type="ECO:0000259" key="6">
    <source>
        <dbReference type="Pfam" id="PF08281"/>
    </source>
</evidence>
<name>A0A9D9HPU3_9SPIR</name>
<dbReference type="InterPro" id="IPR014284">
    <property type="entry name" value="RNA_pol_sigma-70_dom"/>
</dbReference>
<dbReference type="EMBL" id="JADIMM010000083">
    <property type="protein sequence ID" value="MBO8458017.1"/>
    <property type="molecule type" value="Genomic_DNA"/>
</dbReference>
<dbReference type="Pfam" id="PF04542">
    <property type="entry name" value="Sigma70_r2"/>
    <property type="match status" value="1"/>
</dbReference>
<dbReference type="InterPro" id="IPR013324">
    <property type="entry name" value="RNA_pol_sigma_r3/r4-like"/>
</dbReference>
<dbReference type="NCBIfam" id="TIGR02937">
    <property type="entry name" value="sigma70-ECF"/>
    <property type="match status" value="1"/>
</dbReference>
<evidence type="ECO:0000313" key="8">
    <source>
        <dbReference type="Proteomes" id="UP000823638"/>
    </source>
</evidence>
<keyword evidence="4" id="KW-0804">Transcription</keyword>
<dbReference type="SUPFAM" id="SSF88659">
    <property type="entry name" value="Sigma3 and sigma4 domains of RNA polymerase sigma factors"/>
    <property type="match status" value="1"/>
</dbReference>
<sequence>MKSEQELSRVWDLYSGTIKRLAMVYLKNPQDTEDVFQNVFLKFSLLDKDFETPEHERAWFVRVTVNQCKDFLKNFFRSKTVPLDILEDIPALSREKTDVLKTVLSLPEKYREVIYLFYYEDYQAKEIGKILGKNTNTIFTLLKRGRDILKKKLEEL</sequence>
<dbReference type="Gene3D" id="1.10.1740.10">
    <property type="match status" value="1"/>
</dbReference>
<dbReference type="InterPro" id="IPR013325">
    <property type="entry name" value="RNA_pol_sigma_r2"/>
</dbReference>
<comment type="similarity">
    <text evidence="1">Belongs to the sigma-70 factor family. ECF subfamily.</text>
</comment>
<proteinExistence type="inferred from homology"/>
<evidence type="ECO:0000256" key="3">
    <source>
        <dbReference type="ARBA" id="ARBA00023082"/>
    </source>
</evidence>
<keyword evidence="2" id="KW-0805">Transcription regulation</keyword>
<organism evidence="7 8">
    <name type="scientific">Candidatus Gallitreponema excrementavium</name>
    <dbReference type="NCBI Taxonomy" id="2840840"/>
    <lineage>
        <taxon>Bacteria</taxon>
        <taxon>Pseudomonadati</taxon>
        <taxon>Spirochaetota</taxon>
        <taxon>Spirochaetia</taxon>
        <taxon>Spirochaetales</taxon>
        <taxon>Candidatus Gallitreponema</taxon>
    </lineage>
</organism>
<dbReference type="PANTHER" id="PTHR43133">
    <property type="entry name" value="RNA POLYMERASE ECF-TYPE SIGMA FACTO"/>
    <property type="match status" value="1"/>
</dbReference>
<dbReference type="Gene3D" id="1.10.10.10">
    <property type="entry name" value="Winged helix-like DNA-binding domain superfamily/Winged helix DNA-binding domain"/>
    <property type="match status" value="1"/>
</dbReference>
<evidence type="ECO:0000256" key="2">
    <source>
        <dbReference type="ARBA" id="ARBA00023015"/>
    </source>
</evidence>
<comment type="caution">
    <text evidence="7">The sequence shown here is derived from an EMBL/GenBank/DDBJ whole genome shotgun (WGS) entry which is preliminary data.</text>
</comment>
<reference evidence="7" key="2">
    <citation type="journal article" date="2021" name="PeerJ">
        <title>Extensive microbial diversity within the chicken gut microbiome revealed by metagenomics and culture.</title>
        <authorList>
            <person name="Gilroy R."/>
            <person name="Ravi A."/>
            <person name="Getino M."/>
            <person name="Pursley I."/>
            <person name="Horton D.L."/>
            <person name="Alikhan N.F."/>
            <person name="Baker D."/>
            <person name="Gharbi K."/>
            <person name="Hall N."/>
            <person name="Watson M."/>
            <person name="Adriaenssens E.M."/>
            <person name="Foster-Nyarko E."/>
            <person name="Jarju S."/>
            <person name="Secka A."/>
            <person name="Antonio M."/>
            <person name="Oren A."/>
            <person name="Chaudhuri R.R."/>
            <person name="La Ragione R."/>
            <person name="Hildebrand F."/>
            <person name="Pallen M.J."/>
        </authorList>
    </citation>
    <scope>NUCLEOTIDE SEQUENCE</scope>
    <source>
        <strain evidence="7">10532</strain>
    </source>
</reference>
<dbReference type="GO" id="GO:0006352">
    <property type="term" value="P:DNA-templated transcription initiation"/>
    <property type="evidence" value="ECO:0007669"/>
    <property type="project" value="InterPro"/>
</dbReference>
<dbReference type="GO" id="GO:0003677">
    <property type="term" value="F:DNA binding"/>
    <property type="evidence" value="ECO:0007669"/>
    <property type="project" value="InterPro"/>
</dbReference>